<evidence type="ECO:0000313" key="2">
    <source>
        <dbReference type="EMBL" id="KAF2184730.1"/>
    </source>
</evidence>
<dbReference type="EMBL" id="ML994637">
    <property type="protein sequence ID" value="KAF2184730.1"/>
    <property type="molecule type" value="Genomic_DNA"/>
</dbReference>
<dbReference type="GO" id="GO:0006260">
    <property type="term" value="P:DNA replication"/>
    <property type="evidence" value="ECO:0007669"/>
    <property type="project" value="TreeGrafter"/>
</dbReference>
<dbReference type="PANTHER" id="PTHR23274">
    <property type="entry name" value="DNA HELICASE-RELATED"/>
    <property type="match status" value="1"/>
</dbReference>
<organism evidence="2 3">
    <name type="scientific">Zopfia rhizophila CBS 207.26</name>
    <dbReference type="NCBI Taxonomy" id="1314779"/>
    <lineage>
        <taxon>Eukaryota</taxon>
        <taxon>Fungi</taxon>
        <taxon>Dikarya</taxon>
        <taxon>Ascomycota</taxon>
        <taxon>Pezizomycotina</taxon>
        <taxon>Dothideomycetes</taxon>
        <taxon>Dothideomycetes incertae sedis</taxon>
        <taxon>Zopfiaceae</taxon>
        <taxon>Zopfia</taxon>
    </lineage>
</organism>
<protein>
    <recommendedName>
        <fullName evidence="1">DNA helicase Pif1-like 2B domain-containing protein</fullName>
    </recommendedName>
</protein>
<accession>A0A6A6E3K4</accession>
<evidence type="ECO:0000313" key="3">
    <source>
        <dbReference type="Proteomes" id="UP000800200"/>
    </source>
</evidence>
<dbReference type="PANTHER" id="PTHR23274:SF48">
    <property type="entry name" value="ATP-DEPENDENT DNA HELICASE"/>
    <property type="match status" value="1"/>
</dbReference>
<dbReference type="Pfam" id="PF21530">
    <property type="entry name" value="Pif1_2B_dom"/>
    <property type="match status" value="1"/>
</dbReference>
<name>A0A6A6E3K4_9PEZI</name>
<sequence>MLMVGCPVMLLRNLDTAKGLCNGTRLLVKLISRHVVFVLIWIGPGLSWSSC</sequence>
<dbReference type="OrthoDB" id="3691720at2759"/>
<evidence type="ECO:0000259" key="1">
    <source>
        <dbReference type="Pfam" id="PF21530"/>
    </source>
</evidence>
<dbReference type="Proteomes" id="UP000800200">
    <property type="component" value="Unassembled WGS sequence"/>
</dbReference>
<dbReference type="AlphaFoldDB" id="A0A6A6E3K4"/>
<reference evidence="2" key="1">
    <citation type="journal article" date="2020" name="Stud. Mycol.">
        <title>101 Dothideomycetes genomes: a test case for predicting lifestyles and emergence of pathogens.</title>
        <authorList>
            <person name="Haridas S."/>
            <person name="Albert R."/>
            <person name="Binder M."/>
            <person name="Bloem J."/>
            <person name="Labutti K."/>
            <person name="Salamov A."/>
            <person name="Andreopoulos B."/>
            <person name="Baker S."/>
            <person name="Barry K."/>
            <person name="Bills G."/>
            <person name="Bluhm B."/>
            <person name="Cannon C."/>
            <person name="Castanera R."/>
            <person name="Culley D."/>
            <person name="Daum C."/>
            <person name="Ezra D."/>
            <person name="Gonzalez J."/>
            <person name="Henrissat B."/>
            <person name="Kuo A."/>
            <person name="Liang C."/>
            <person name="Lipzen A."/>
            <person name="Lutzoni F."/>
            <person name="Magnuson J."/>
            <person name="Mondo S."/>
            <person name="Nolan M."/>
            <person name="Ohm R."/>
            <person name="Pangilinan J."/>
            <person name="Park H.-J."/>
            <person name="Ramirez L."/>
            <person name="Alfaro M."/>
            <person name="Sun H."/>
            <person name="Tritt A."/>
            <person name="Yoshinaga Y."/>
            <person name="Zwiers L.-H."/>
            <person name="Turgeon B."/>
            <person name="Goodwin S."/>
            <person name="Spatafora J."/>
            <person name="Crous P."/>
            <person name="Grigoriev I."/>
        </authorList>
    </citation>
    <scope>NUCLEOTIDE SEQUENCE</scope>
    <source>
        <strain evidence="2">CBS 207.26</strain>
    </source>
</reference>
<keyword evidence="3" id="KW-1185">Reference proteome</keyword>
<proteinExistence type="predicted"/>
<dbReference type="GO" id="GO:0005657">
    <property type="term" value="C:replication fork"/>
    <property type="evidence" value="ECO:0007669"/>
    <property type="project" value="TreeGrafter"/>
</dbReference>
<feature type="domain" description="DNA helicase Pif1-like 2B" evidence="1">
    <location>
        <begin position="2"/>
        <end position="28"/>
    </location>
</feature>
<gene>
    <name evidence="2" type="ORF">K469DRAFT_666580</name>
</gene>
<dbReference type="InterPro" id="IPR049163">
    <property type="entry name" value="Pif1-like_2B_dom"/>
</dbReference>